<keyword evidence="4" id="KW-1185">Reference proteome</keyword>
<protein>
    <submittedName>
        <fullName evidence="3">Uncharacterized protein</fullName>
    </submittedName>
</protein>
<name>A0A9Q9DTK2_CURCL</name>
<accession>A0A9Q9DTK2</accession>
<gene>
    <name evidence="3" type="ORF">yc1106_07217</name>
</gene>
<evidence type="ECO:0000256" key="2">
    <source>
        <dbReference type="SAM" id="MobiDB-lite"/>
    </source>
</evidence>
<sequence length="167" mass="19376">MNNIKVARTIWRREVISTRKLTQVPRRNFATETQHSPPPPPPPRKEPSRVGAYYGTFGSPLLKCFLGALFTYQLAYYLWYKLETIEERHDTQSEIAELQEELRQALEKQRLVAREKWGQTTEAVQREKQELGEAVDAVVEEVREGADEAAFIGFSVKASDWIMLKMY</sequence>
<reference evidence="3" key="1">
    <citation type="submission" date="2021-12" db="EMBL/GenBank/DDBJ databases">
        <title>Curvularia clavata genome.</title>
        <authorList>
            <person name="Cao Y."/>
        </authorList>
    </citation>
    <scope>NUCLEOTIDE SEQUENCE</scope>
    <source>
        <strain evidence="3">Yc1106</strain>
    </source>
</reference>
<dbReference type="EMBL" id="CP089278">
    <property type="protein sequence ID" value="USP79943.1"/>
    <property type="molecule type" value="Genomic_DNA"/>
</dbReference>
<dbReference type="VEuPathDB" id="FungiDB:yc1106_07217"/>
<proteinExistence type="predicted"/>
<feature type="coiled-coil region" evidence="1">
    <location>
        <begin position="81"/>
        <end position="116"/>
    </location>
</feature>
<keyword evidence="1" id="KW-0175">Coiled coil</keyword>
<dbReference type="Proteomes" id="UP001056012">
    <property type="component" value="Chromosome 5"/>
</dbReference>
<evidence type="ECO:0000256" key="1">
    <source>
        <dbReference type="SAM" id="Coils"/>
    </source>
</evidence>
<organism evidence="3 4">
    <name type="scientific">Curvularia clavata</name>
    <dbReference type="NCBI Taxonomy" id="95742"/>
    <lineage>
        <taxon>Eukaryota</taxon>
        <taxon>Fungi</taxon>
        <taxon>Dikarya</taxon>
        <taxon>Ascomycota</taxon>
        <taxon>Pezizomycotina</taxon>
        <taxon>Dothideomycetes</taxon>
        <taxon>Pleosporomycetidae</taxon>
        <taxon>Pleosporales</taxon>
        <taxon>Pleosporineae</taxon>
        <taxon>Pleosporaceae</taxon>
        <taxon>Curvularia</taxon>
    </lineage>
</organism>
<dbReference type="OrthoDB" id="2120024at2759"/>
<dbReference type="AlphaFoldDB" id="A0A9Q9DTK2"/>
<feature type="region of interest" description="Disordered" evidence="2">
    <location>
        <begin position="26"/>
        <end position="49"/>
    </location>
</feature>
<evidence type="ECO:0000313" key="3">
    <source>
        <dbReference type="EMBL" id="USP79943.1"/>
    </source>
</evidence>
<evidence type="ECO:0000313" key="4">
    <source>
        <dbReference type="Proteomes" id="UP001056012"/>
    </source>
</evidence>